<keyword evidence="4" id="KW-1185">Reference proteome</keyword>
<feature type="region of interest" description="Disordered" evidence="2">
    <location>
        <begin position="151"/>
        <end position="176"/>
    </location>
</feature>
<name>A0A835ET54_9POAL</name>
<comment type="caution">
    <text evidence="3">The sequence shown here is derived from an EMBL/GenBank/DDBJ whole genome shotgun (WGS) entry which is preliminary data.</text>
</comment>
<organism evidence="3 4">
    <name type="scientific">Digitaria exilis</name>
    <dbReference type="NCBI Taxonomy" id="1010633"/>
    <lineage>
        <taxon>Eukaryota</taxon>
        <taxon>Viridiplantae</taxon>
        <taxon>Streptophyta</taxon>
        <taxon>Embryophyta</taxon>
        <taxon>Tracheophyta</taxon>
        <taxon>Spermatophyta</taxon>
        <taxon>Magnoliopsida</taxon>
        <taxon>Liliopsida</taxon>
        <taxon>Poales</taxon>
        <taxon>Poaceae</taxon>
        <taxon>PACMAD clade</taxon>
        <taxon>Panicoideae</taxon>
        <taxon>Panicodae</taxon>
        <taxon>Paniceae</taxon>
        <taxon>Anthephorinae</taxon>
        <taxon>Digitaria</taxon>
    </lineage>
</organism>
<evidence type="ECO:0000256" key="2">
    <source>
        <dbReference type="SAM" id="MobiDB-lite"/>
    </source>
</evidence>
<dbReference type="Proteomes" id="UP000636709">
    <property type="component" value="Unassembled WGS sequence"/>
</dbReference>
<sequence>MLASASAWAAESGLHVSADAAHRMADGAGERRRIESTHAAARRSGQFAPATAAASRRHAVPASPAPLLLAAIYITTTQPSPPLHFLLSSPNHYHPLLLPQEHLKSSPLSFPPSTFLSLVPELRVRVSAVMAKGGLGKLRCMMRRWHSSSRVARAPSAASEDSIAGGDARGASFHGADDVPKGLHPVYVGKSRRRYLIAEGLVGHPLFQTLVHRTGGAADEPAGCTVVGCEVVLFEHLLWMLENADPQPESLDELVEYYAHRSQEMEACRILKARRQNPQLQGNRSTDHSCVLRPSCMRRLHGTPEGSQLPCPATSLCSGHVGRSRGEDAYPQAQGTISIDLSDSLLPTCGPHVLLFQPVASPAFPILLLRPSLLTHRRKRPRRMAKGGLGKLRCMMRRWHSSSSSSRISRAVSSASATDDDRDGASSFHGADEVPKGLRPVYVGKSRRRYLVDEELTLVHRTGGGGADEPPAGCTVVGCEVVLFEHLLWMLENADPQPESLDELVDRGGGFPGRDGSAACRSWNWKLAELPAVSSVHSANDNMELRPRLP</sequence>
<gene>
    <name evidence="3" type="ORF">HU200_031412</name>
</gene>
<dbReference type="EMBL" id="JACEFO010001772">
    <property type="protein sequence ID" value="KAF8704459.1"/>
    <property type="molecule type" value="Genomic_DNA"/>
</dbReference>
<reference evidence="3" key="1">
    <citation type="submission" date="2020-07" db="EMBL/GenBank/DDBJ databases">
        <title>Genome sequence and genetic diversity analysis of an under-domesticated orphan crop, white fonio (Digitaria exilis).</title>
        <authorList>
            <person name="Bennetzen J.L."/>
            <person name="Chen S."/>
            <person name="Ma X."/>
            <person name="Wang X."/>
            <person name="Yssel A.E.J."/>
            <person name="Chaluvadi S.R."/>
            <person name="Johnson M."/>
            <person name="Gangashetty P."/>
            <person name="Hamidou F."/>
            <person name="Sanogo M.D."/>
            <person name="Zwaenepoel A."/>
            <person name="Wallace J."/>
            <person name="Van De Peer Y."/>
            <person name="Van Deynze A."/>
        </authorList>
    </citation>
    <scope>NUCLEOTIDE SEQUENCE</scope>
    <source>
        <tissue evidence="3">Leaves</tissue>
    </source>
</reference>
<evidence type="ECO:0000313" key="3">
    <source>
        <dbReference type="EMBL" id="KAF8704459.1"/>
    </source>
</evidence>
<feature type="region of interest" description="Disordered" evidence="2">
    <location>
        <begin position="24"/>
        <end position="55"/>
    </location>
</feature>
<feature type="region of interest" description="Disordered" evidence="2">
    <location>
        <begin position="400"/>
        <end position="432"/>
    </location>
</feature>
<comment type="similarity">
    <text evidence="1">Belongs to the ARG7 family.</text>
</comment>
<dbReference type="Pfam" id="PF02519">
    <property type="entry name" value="Auxin_inducible"/>
    <property type="match status" value="2"/>
</dbReference>
<feature type="compositionally biased region" description="Low complexity" evidence="2">
    <location>
        <begin position="401"/>
        <end position="417"/>
    </location>
</feature>
<accession>A0A835ET54</accession>
<dbReference type="OrthoDB" id="1924524at2759"/>
<dbReference type="PANTHER" id="PTHR35296">
    <property type="entry name" value="EXPRESSED PROTEIN"/>
    <property type="match status" value="1"/>
</dbReference>
<dbReference type="InterPro" id="IPR003676">
    <property type="entry name" value="SAUR_fam"/>
</dbReference>
<proteinExistence type="inferred from homology"/>
<evidence type="ECO:0000313" key="4">
    <source>
        <dbReference type="Proteomes" id="UP000636709"/>
    </source>
</evidence>
<dbReference type="AlphaFoldDB" id="A0A835ET54"/>
<feature type="compositionally biased region" description="Basic and acidic residues" evidence="2">
    <location>
        <begin position="24"/>
        <end position="36"/>
    </location>
</feature>
<dbReference type="GO" id="GO:0009733">
    <property type="term" value="P:response to auxin"/>
    <property type="evidence" value="ECO:0007669"/>
    <property type="project" value="InterPro"/>
</dbReference>
<evidence type="ECO:0000256" key="1">
    <source>
        <dbReference type="ARBA" id="ARBA00006974"/>
    </source>
</evidence>
<protein>
    <submittedName>
        <fullName evidence="3">Uncharacterized protein</fullName>
    </submittedName>
</protein>
<dbReference type="PANTHER" id="PTHR35296:SF8">
    <property type="entry name" value="SMALL AUXIN-UP RNA-RELATED"/>
    <property type="match status" value="1"/>
</dbReference>